<feature type="binding site" evidence="6">
    <location>
        <position position="82"/>
    </location>
    <ligand>
        <name>S-adenosyl-L-methionine</name>
        <dbReference type="ChEBI" id="CHEBI:59789"/>
    </ligand>
</feature>
<dbReference type="AlphaFoldDB" id="A0A2A2G798"/>
<keyword evidence="3 6" id="KW-0489">Methyltransferase</keyword>
<comment type="function">
    <text evidence="6">Specifically methylates the N7 position of a guanine in 16S rRNA.</text>
</comment>
<keyword evidence="2 6" id="KW-0698">rRNA processing</keyword>
<keyword evidence="8" id="KW-1185">Reference proteome</keyword>
<evidence type="ECO:0000256" key="6">
    <source>
        <dbReference type="HAMAP-Rule" id="MF_00074"/>
    </source>
</evidence>
<name>A0A2A2G798_9BACT</name>
<accession>A0A2A2G798</accession>
<organism evidence="7 8">
    <name type="scientific">Fodinibius salipaludis</name>
    <dbReference type="NCBI Taxonomy" id="2032627"/>
    <lineage>
        <taxon>Bacteria</taxon>
        <taxon>Pseudomonadati</taxon>
        <taxon>Balneolota</taxon>
        <taxon>Balneolia</taxon>
        <taxon>Balneolales</taxon>
        <taxon>Balneolaceae</taxon>
        <taxon>Fodinibius</taxon>
    </lineage>
</organism>
<keyword evidence="4 6" id="KW-0808">Transferase</keyword>
<dbReference type="SUPFAM" id="SSF53335">
    <property type="entry name" value="S-adenosyl-L-methionine-dependent methyltransferases"/>
    <property type="match status" value="1"/>
</dbReference>
<reference evidence="7 8" key="1">
    <citation type="submission" date="2017-08" db="EMBL/GenBank/DDBJ databases">
        <title>Aliifodinibius alkalisoli sp. nov., isolated from saline alkaline soil.</title>
        <authorList>
            <person name="Liu D."/>
            <person name="Zhang G."/>
        </authorList>
    </citation>
    <scope>NUCLEOTIDE SEQUENCE [LARGE SCALE GENOMIC DNA]</scope>
    <source>
        <strain evidence="7 8">WN023</strain>
    </source>
</reference>
<evidence type="ECO:0000313" key="8">
    <source>
        <dbReference type="Proteomes" id="UP000218831"/>
    </source>
</evidence>
<comment type="similarity">
    <text evidence="6">Belongs to the methyltransferase superfamily. RNA methyltransferase RsmG family.</text>
</comment>
<dbReference type="HAMAP" id="MF_00074">
    <property type="entry name" value="16SrRNA_methyltr_G"/>
    <property type="match status" value="1"/>
</dbReference>
<evidence type="ECO:0000313" key="7">
    <source>
        <dbReference type="EMBL" id="PAU92729.1"/>
    </source>
</evidence>
<feature type="binding site" evidence="6">
    <location>
        <position position="87"/>
    </location>
    <ligand>
        <name>S-adenosyl-L-methionine</name>
        <dbReference type="ChEBI" id="CHEBI:59789"/>
    </ligand>
</feature>
<dbReference type="GO" id="GO:0070043">
    <property type="term" value="F:rRNA (guanine-N7-)-methyltransferase activity"/>
    <property type="evidence" value="ECO:0007669"/>
    <property type="project" value="UniProtKB-UniRule"/>
</dbReference>
<dbReference type="GO" id="GO:0005829">
    <property type="term" value="C:cytosol"/>
    <property type="evidence" value="ECO:0007669"/>
    <property type="project" value="TreeGrafter"/>
</dbReference>
<dbReference type="EC" id="2.1.1.-" evidence="6"/>
<evidence type="ECO:0000256" key="3">
    <source>
        <dbReference type="ARBA" id="ARBA00022603"/>
    </source>
</evidence>
<comment type="caution">
    <text evidence="6">Lacks conserved residue(s) required for the propagation of feature annotation.</text>
</comment>
<dbReference type="Proteomes" id="UP000218831">
    <property type="component" value="Unassembled WGS sequence"/>
</dbReference>
<protein>
    <recommendedName>
        <fullName evidence="6">Ribosomal RNA small subunit methyltransferase G</fullName>
        <ecNumber evidence="6">2.1.1.-</ecNumber>
    </recommendedName>
    <alternativeName>
        <fullName evidence="6">16S rRNA 7-methylguanosine methyltransferase</fullName>
        <shortName evidence="6">16S rRNA m7G methyltransferase</shortName>
    </alternativeName>
</protein>
<dbReference type="EMBL" id="NSKE01000014">
    <property type="protein sequence ID" value="PAU92729.1"/>
    <property type="molecule type" value="Genomic_DNA"/>
</dbReference>
<sequence>MEQHNIIRKTVPRETFAQVDGLIDNFQDKHNLYLDKLLWWNKRVNLVSRDVPRETIWEHIRHSLILSELEDFQKNKLFIDAGTGGGLPGIPLAIAHPNKHFVLNDLVTKKCLAMKQIAQQIDLENIGIIDGSIEDLHHEEECILISKHAFKIEGLIKMTGHLPWKKMVLYKGLEFENELQRFSEALNITCFDLSNGSDFYNGKAIIIIDKP</sequence>
<dbReference type="InterPro" id="IPR029063">
    <property type="entry name" value="SAM-dependent_MTases_sf"/>
</dbReference>
<dbReference type="PANTHER" id="PTHR31760:SF0">
    <property type="entry name" value="S-ADENOSYL-L-METHIONINE-DEPENDENT METHYLTRANSFERASES SUPERFAMILY PROTEIN"/>
    <property type="match status" value="1"/>
</dbReference>
<comment type="subcellular location">
    <subcellularLocation>
        <location evidence="6">Cytoplasm</location>
    </subcellularLocation>
</comment>
<dbReference type="InterPro" id="IPR003682">
    <property type="entry name" value="rRNA_ssu_MeTfrase_G"/>
</dbReference>
<keyword evidence="1 6" id="KW-0963">Cytoplasm</keyword>
<evidence type="ECO:0000256" key="4">
    <source>
        <dbReference type="ARBA" id="ARBA00022679"/>
    </source>
</evidence>
<keyword evidence="5 6" id="KW-0949">S-adenosyl-L-methionine</keyword>
<dbReference type="Pfam" id="PF02527">
    <property type="entry name" value="GidB"/>
    <property type="match status" value="1"/>
</dbReference>
<evidence type="ECO:0000256" key="5">
    <source>
        <dbReference type="ARBA" id="ARBA00022691"/>
    </source>
</evidence>
<feature type="binding site" evidence="6">
    <location>
        <begin position="133"/>
        <end position="134"/>
    </location>
    <ligand>
        <name>S-adenosyl-L-methionine</name>
        <dbReference type="ChEBI" id="CHEBI:59789"/>
    </ligand>
</feature>
<proteinExistence type="inferred from homology"/>
<gene>
    <name evidence="6" type="primary">rsmG</name>
    <name evidence="7" type="ORF">CK503_15305</name>
</gene>
<dbReference type="Gene3D" id="3.40.50.150">
    <property type="entry name" value="Vaccinia Virus protein VP39"/>
    <property type="match status" value="1"/>
</dbReference>
<feature type="binding site" evidence="6">
    <location>
        <position position="147"/>
    </location>
    <ligand>
        <name>S-adenosyl-L-methionine</name>
        <dbReference type="ChEBI" id="CHEBI:59789"/>
    </ligand>
</feature>
<evidence type="ECO:0000256" key="2">
    <source>
        <dbReference type="ARBA" id="ARBA00022552"/>
    </source>
</evidence>
<dbReference type="PANTHER" id="PTHR31760">
    <property type="entry name" value="S-ADENOSYL-L-METHIONINE-DEPENDENT METHYLTRANSFERASES SUPERFAMILY PROTEIN"/>
    <property type="match status" value="1"/>
</dbReference>
<evidence type="ECO:0000256" key="1">
    <source>
        <dbReference type="ARBA" id="ARBA00022490"/>
    </source>
</evidence>
<comment type="caution">
    <text evidence="7">The sequence shown here is derived from an EMBL/GenBank/DDBJ whole genome shotgun (WGS) entry which is preliminary data.</text>
</comment>
<dbReference type="RefSeq" id="WP_095607709.1">
    <property type="nucleotide sequence ID" value="NZ_NSKE01000014.1"/>
</dbReference>
<dbReference type="OrthoDB" id="9808773at2"/>